<dbReference type="GO" id="GO:0019843">
    <property type="term" value="F:rRNA binding"/>
    <property type="evidence" value="ECO:0007669"/>
    <property type="project" value="UniProtKB-UniRule"/>
</dbReference>
<name>A0A831TAE6_9BACT</name>
<keyword evidence="1" id="KW-0648">Protein biosynthesis</keyword>
<keyword evidence="1" id="KW-0820">tRNA-binding</keyword>
<proteinExistence type="inferred from homology"/>
<dbReference type="GO" id="GO:1990112">
    <property type="term" value="C:RQC complex"/>
    <property type="evidence" value="ECO:0007669"/>
    <property type="project" value="TreeGrafter"/>
</dbReference>
<reference evidence="3" key="1">
    <citation type="journal article" date="2020" name="mSystems">
        <title>Genome- and Community-Level Interaction Insights into Carbon Utilization and Element Cycling Functions of Hydrothermarchaeota in Hydrothermal Sediment.</title>
        <authorList>
            <person name="Zhou Z."/>
            <person name="Liu Y."/>
            <person name="Xu W."/>
            <person name="Pan J."/>
            <person name="Luo Z.H."/>
            <person name="Li M."/>
        </authorList>
    </citation>
    <scope>NUCLEOTIDE SEQUENCE [LARGE SCALE GENOMIC DNA]</scope>
    <source>
        <strain evidence="3">SpSt-210</strain>
    </source>
</reference>
<feature type="region of interest" description="Disordered" evidence="2">
    <location>
        <begin position="163"/>
        <end position="184"/>
    </location>
</feature>
<dbReference type="GO" id="GO:0072344">
    <property type="term" value="P:rescue of stalled ribosome"/>
    <property type="evidence" value="ECO:0007669"/>
    <property type="project" value="UniProtKB-UniRule"/>
</dbReference>
<dbReference type="InterPro" id="IPR051608">
    <property type="entry name" value="RQC_Subunit_NEMF"/>
</dbReference>
<evidence type="ECO:0000256" key="1">
    <source>
        <dbReference type="HAMAP-Rule" id="MF_00844"/>
    </source>
</evidence>
<comment type="caution">
    <text evidence="3">The sequence shown here is derived from an EMBL/GenBank/DDBJ whole genome shotgun (WGS) entry which is preliminary data.</text>
</comment>
<keyword evidence="1" id="KW-0699">rRNA-binding</keyword>
<accession>A0A831TAE6</accession>
<keyword evidence="1" id="KW-0175">Coiled coil</keyword>
<dbReference type="Pfam" id="PF05833">
    <property type="entry name" value="NFACT_N"/>
    <property type="match status" value="1"/>
</dbReference>
<sequence length="597" mass="66814">MFDILTLAALREEISDRLLGGRVQKIVQSSPLALAIEVYAGRRLTIIADADPQDPRLLLTERGPASDPEQVTPLLLLLRKYVRGGRLIEVGQPPLERVLWLTFEKFLEDEHRGRREAGQAGELVRTRLAIELMGRHSNLILVSEDGRVHDAIKRVTPAMSAARPILPGRPYEPPPPQVKRDPRRLTPDGVLSLAREAAPAAELPSVLVQALAGFSPQMAREATYRACGTFAVTAGELAANPVAAERLARAVSEVIAPLERGGWEPTVYLSDDQPVAFAAIRLSYLGGLTVEVYPTMSAAIERYFAQRASGPAAIAERHARRRQRLLQQIEEARERAEARLRALEQELERAREAEQWRQMGELIYAYLAAIQPGQTELVVEGLQIPLDPELSPSENAQAYFERYRKAQSAAQQVPPRIDEALRELAYLEQLAVLTRLAESAEELEQLRQEWELFRAPRRDHESPRRRRSRAPAFRRPRAWVTSRGDRIYVGRHGRENDSITFELARPDDAWLHARGLAGAHVVVHWAGPEDPAVLETAAALAAWYSDGRGSSRVPVDVTQRRYVRRIPGAGPGLVSYRNERTLHVRPQSPESLGLRQD</sequence>
<comment type="similarity">
    <text evidence="1">Belongs to the NEMF family.</text>
</comment>
<evidence type="ECO:0000256" key="2">
    <source>
        <dbReference type="SAM" id="MobiDB-lite"/>
    </source>
</evidence>
<organism evidence="3">
    <name type="scientific">Thermorudis peleae</name>
    <dbReference type="NCBI Taxonomy" id="1382356"/>
    <lineage>
        <taxon>Bacteria</taxon>
        <taxon>Pseudomonadati</taxon>
        <taxon>Thermomicrobiota</taxon>
        <taxon>Thermomicrobia</taxon>
        <taxon>Thermomicrobia incertae sedis</taxon>
        <taxon>Thermorudis</taxon>
    </lineage>
</organism>
<evidence type="ECO:0000313" key="3">
    <source>
        <dbReference type="EMBL" id="HEG91455.1"/>
    </source>
</evidence>
<dbReference type="Gene3D" id="2.30.310.10">
    <property type="entry name" value="ibrinogen binding protein from staphylococcus aureus domain"/>
    <property type="match status" value="1"/>
</dbReference>
<comment type="subunit">
    <text evidence="1">Associates with stalled 50S ribosomal subunits. Binds to RqcP.</text>
</comment>
<dbReference type="GO" id="GO:0043023">
    <property type="term" value="F:ribosomal large subunit binding"/>
    <property type="evidence" value="ECO:0007669"/>
    <property type="project" value="UniProtKB-UniRule"/>
</dbReference>
<feature type="coiled-coil region" evidence="1">
    <location>
        <begin position="315"/>
        <end position="353"/>
    </location>
</feature>
<dbReference type="HAMAP" id="MF_00844_B">
    <property type="entry name" value="RqcH_B"/>
    <property type="match status" value="1"/>
</dbReference>
<dbReference type="PANTHER" id="PTHR15239">
    <property type="entry name" value="NUCLEAR EXPORT MEDIATOR FACTOR NEMF"/>
    <property type="match status" value="1"/>
</dbReference>
<dbReference type="GO" id="GO:0000049">
    <property type="term" value="F:tRNA binding"/>
    <property type="evidence" value="ECO:0007669"/>
    <property type="project" value="UniProtKB-UniRule"/>
</dbReference>
<dbReference type="EMBL" id="DSIY01000202">
    <property type="protein sequence ID" value="HEG91455.1"/>
    <property type="molecule type" value="Genomic_DNA"/>
</dbReference>
<comment type="function">
    <text evidence="1">Key component of the ribosome quality control system (RQC), a ribosome-associated complex that mediates the extraction of incompletely synthesized nascent chains from stalled ribosomes and their subsequent degradation. RqcH recruits Ala-charged tRNA, and with RqcP directs the elongation of stalled nascent chains on 50S ribosomal subunits, leading to non-templated C-terminal alanine extensions (Ala tail). The Ala tail promotes nascent chain degradation. May add between 1 and at least 8 Ala residues. Binds to stalled 50S ribosomal subunits.</text>
</comment>
<dbReference type="AlphaFoldDB" id="A0A831TAE6"/>
<dbReference type="PANTHER" id="PTHR15239:SF6">
    <property type="entry name" value="RIBOSOME QUALITY CONTROL COMPLEX SUBUNIT NEMF"/>
    <property type="match status" value="1"/>
</dbReference>
<dbReference type="InterPro" id="IPR043682">
    <property type="entry name" value="RqcH_bacterial"/>
</dbReference>
<keyword evidence="1" id="KW-0694">RNA-binding</keyword>
<protein>
    <recommendedName>
        <fullName evidence="1">Rqc2 homolog RqcH</fullName>
        <shortName evidence="1">RqcH</shortName>
    </recommendedName>
</protein>
<gene>
    <name evidence="1" type="primary">rqcH</name>
    <name evidence="3" type="ORF">ENP34_08435</name>
</gene>